<dbReference type="AlphaFoldDB" id="I2FNG2"/>
<evidence type="ECO:0000313" key="2">
    <source>
        <dbReference type="Proteomes" id="UP000006174"/>
    </source>
</evidence>
<gene>
    <name evidence="1" type="ORF">UHOR_13172</name>
</gene>
<comment type="caution">
    <text evidence="1">The sequence shown here is derived from an EMBL/GenBank/DDBJ whole genome shotgun (WGS) entry which is preliminary data.</text>
</comment>
<accession>I2FNG2</accession>
<dbReference type="OrthoDB" id="1110994at2759"/>
<dbReference type="EMBL" id="CAGI01000134">
    <property type="protein sequence ID" value="CCF48455.1"/>
    <property type="molecule type" value="Genomic_DNA"/>
</dbReference>
<proteinExistence type="predicted"/>
<organism evidence="1 2">
    <name type="scientific">Ustilago hordei</name>
    <name type="common">Barley covered smut fungus</name>
    <dbReference type="NCBI Taxonomy" id="120017"/>
    <lineage>
        <taxon>Eukaryota</taxon>
        <taxon>Fungi</taxon>
        <taxon>Dikarya</taxon>
        <taxon>Basidiomycota</taxon>
        <taxon>Ustilaginomycotina</taxon>
        <taxon>Ustilaginomycetes</taxon>
        <taxon>Ustilaginales</taxon>
        <taxon>Ustilaginaceae</taxon>
        <taxon>Ustilago</taxon>
    </lineage>
</organism>
<sequence length="297" mass="32599">MLALTFFTETKPAPIDLPPWFVLFLFDSGASCIMVNSPQYGKGWQDMDHKVSITTTNGGLLSTTKMGGMVSLLSFSPKMCQWEQITYQDCLLIPGLVTNLIGTKSVTHAQGKVTFEDELITVQDKNGHVSCVPTNGDGYPATAMIIWDNNMPKPAISLTFAAQTPSTEWFQRVCPKADLWHWQLGHASHDSILCMCTVTVLHNISSLRATHPSVLCNVCICSKATTRTVAHPRHMSVPLELVSMDIMGPMHGATKFAYVLIIHNVYLSMIWAQGLMNKGQASQEAAVRGLAPEIGYL</sequence>
<dbReference type="Proteomes" id="UP000006174">
    <property type="component" value="Unassembled WGS sequence"/>
</dbReference>
<evidence type="ECO:0000313" key="1">
    <source>
        <dbReference type="EMBL" id="CCF48455.1"/>
    </source>
</evidence>
<dbReference type="HOGENOM" id="CLU_072150_0_0_1"/>
<name>I2FNG2_USTHO</name>
<protein>
    <submittedName>
        <fullName evidence="1">Conserved uncharacterized protein</fullName>
    </submittedName>
</protein>
<reference evidence="1 2" key="1">
    <citation type="journal article" date="2012" name="Plant Cell">
        <title>Genome comparison of barley and maize smut fungi reveals targeted loss of RNA silencing components and species-specific presence of transposable elements.</title>
        <authorList>
            <person name="Laurie J.D."/>
            <person name="Ali S."/>
            <person name="Linning R."/>
            <person name="Mannhaupt G."/>
            <person name="Wong P."/>
            <person name="Gueldener U."/>
            <person name="Muensterkoetter M."/>
            <person name="Moore R."/>
            <person name="Kahmann R."/>
            <person name="Bakkeren G."/>
            <person name="Schirawski J."/>
        </authorList>
    </citation>
    <scope>NUCLEOTIDE SEQUENCE [LARGE SCALE GENOMIC DNA]</scope>
    <source>
        <strain evidence="2">Uh4875-4</strain>
    </source>
</reference>
<keyword evidence="2" id="KW-1185">Reference proteome</keyword>